<evidence type="ECO:0008006" key="5">
    <source>
        <dbReference type="Google" id="ProtNLM"/>
    </source>
</evidence>
<reference evidence="3 4" key="1">
    <citation type="journal article" date="2024" name="Arch. Microbiol.">
        <title>Corallococcus caeni sp. nov., a novel myxobacterium isolated from activated sludge.</title>
        <authorList>
            <person name="Tomita S."/>
            <person name="Nakai R."/>
            <person name="Kuroda K."/>
            <person name="Kurashita H."/>
            <person name="Hatamoto M."/>
            <person name="Yamaguchi T."/>
            <person name="Narihiro T."/>
        </authorList>
    </citation>
    <scope>NUCLEOTIDE SEQUENCE [LARGE SCALE GENOMIC DNA]</scope>
    <source>
        <strain evidence="3 4">NO1</strain>
    </source>
</reference>
<feature type="region of interest" description="Disordered" evidence="2">
    <location>
        <begin position="29"/>
        <end position="60"/>
    </location>
</feature>
<gene>
    <name evidence="3" type="ORF">ASNO1_03420</name>
</gene>
<dbReference type="Proteomes" id="UP001342631">
    <property type="component" value="Unassembled WGS sequence"/>
</dbReference>
<dbReference type="InterPro" id="IPR008969">
    <property type="entry name" value="CarboxyPept-like_regulatory"/>
</dbReference>
<dbReference type="InterPro" id="IPR013784">
    <property type="entry name" value="Carb-bd-like_fold"/>
</dbReference>
<comment type="caution">
    <text evidence="3">The sequence shown here is derived from an EMBL/GenBank/DDBJ whole genome shotgun (WGS) entry which is preliminary data.</text>
</comment>
<keyword evidence="1" id="KW-0732">Signal</keyword>
<dbReference type="Pfam" id="PF13620">
    <property type="entry name" value="CarboxypepD_reg"/>
    <property type="match status" value="3"/>
</dbReference>
<sequence length="897" mass="95535">MRAWKLGWWAAVLVLGLGVAVVSLRAPEGRAPSASSSNPSANAVGAGARDTAPRAPRAEGSLRITGVVRDARGPVAGAQVSASQVDADTLSECLFPEASPAPHSGSREPRQAGDPFLEQKIARLVEAREGEAPEFARTATAEDGTFALEGLPAGTFTLWALGDTGATVRTDIQAGSDDVTLTLEEGVFISGVVVEQSKLVPIPGALVTAVHEAGARYFDALTDARGRFRVGPLPPGRYLTVASAKGWGTRASREEVWLDADVDVTLELQPRLRLEGMVLTPDGRPASGMTVHRVSQEDPDDTRTTRSDARGRFAFDEVPLGAYQLWARSEDETTFGEALTVPPNAVAIRMQPLLFMEGTVRDEQGNPLKGVSLSLDGQDQGDRPSPVAVTDEAGHYRVGPLLKSGTRVILRCEHHLDAQQDIELNGPHAGPWDFTLRRALSVEGLVVDTDGAPLQGVEVKLERTGGASQGSRHSGADLDKTVRSDDGGRFIVDSEAGGAGHLLVDVPDFRTVKQAVVIPSTGVRLVLERGASVSGTVVDAKGQPMSKGDLLLWDTAPLSGSPRTTSLDKAGTFSFQGLKAGHYRVEARVRTPGIEHAVSQAVDLEERTQARVSLRFEEGHTIQGRTVDTDGQPVPGVRVQACLTLEELPPWRTGDPSCRAYSEDGVLSGADGRFILKHLTAPSHQLIARKDGHDFVPARSRGGTPDPAALIVATGEEDVELVLERRPRLRGQVVSEAGTPLPCTAGVWSPSVHSPDGTFDLPLPADGHQRLIVSAKGFLDLVHEFVASPGQDLDLGMLRMARGRKVRILVQDEVTRAPLAGVTVLIAANDELPLSARTYFLPSFHGTLDAEGGTDLDELPFARVVLSVSRVRSIIAQDVTVEANQETVTVLLPDPTR</sequence>
<dbReference type="RefSeq" id="WP_338273970.1">
    <property type="nucleotide sequence ID" value="NZ_BTTX01000001.1"/>
</dbReference>
<dbReference type="SUPFAM" id="SSF49464">
    <property type="entry name" value="Carboxypeptidase regulatory domain-like"/>
    <property type="match status" value="3"/>
</dbReference>
<evidence type="ECO:0000256" key="1">
    <source>
        <dbReference type="ARBA" id="ARBA00022729"/>
    </source>
</evidence>
<name>A0ABQ6QJ72_9BACT</name>
<protein>
    <recommendedName>
        <fullName evidence="5">Carboxypeptidase regulatory-like domain-containing protein</fullName>
    </recommendedName>
</protein>
<evidence type="ECO:0000313" key="3">
    <source>
        <dbReference type="EMBL" id="GMU04090.1"/>
    </source>
</evidence>
<dbReference type="PANTHER" id="PTHR23303:SF14">
    <property type="entry name" value="BOS COMPLEX SUBUNIT NOMO1-RELATED"/>
    <property type="match status" value="1"/>
</dbReference>
<feature type="region of interest" description="Disordered" evidence="2">
    <location>
        <begin position="279"/>
        <end position="306"/>
    </location>
</feature>
<accession>A0ABQ6QJ72</accession>
<keyword evidence="4" id="KW-1185">Reference proteome</keyword>
<feature type="compositionally biased region" description="Low complexity" evidence="2">
    <location>
        <begin position="31"/>
        <end position="48"/>
    </location>
</feature>
<dbReference type="EMBL" id="BTTX01000001">
    <property type="protein sequence ID" value="GMU04090.1"/>
    <property type="molecule type" value="Genomic_DNA"/>
</dbReference>
<organism evidence="3 4">
    <name type="scientific">Corallococcus caeni</name>
    <dbReference type="NCBI Taxonomy" id="3082388"/>
    <lineage>
        <taxon>Bacteria</taxon>
        <taxon>Pseudomonadati</taxon>
        <taxon>Myxococcota</taxon>
        <taxon>Myxococcia</taxon>
        <taxon>Myxococcales</taxon>
        <taxon>Cystobacterineae</taxon>
        <taxon>Myxococcaceae</taxon>
        <taxon>Corallococcus</taxon>
    </lineage>
</organism>
<proteinExistence type="predicted"/>
<evidence type="ECO:0000313" key="4">
    <source>
        <dbReference type="Proteomes" id="UP001342631"/>
    </source>
</evidence>
<dbReference type="SUPFAM" id="SSF49452">
    <property type="entry name" value="Starch-binding domain-like"/>
    <property type="match status" value="3"/>
</dbReference>
<evidence type="ECO:0000256" key="2">
    <source>
        <dbReference type="SAM" id="MobiDB-lite"/>
    </source>
</evidence>
<dbReference type="PANTHER" id="PTHR23303">
    <property type="entry name" value="CARBOXYPEPTIDASE REGULATORY REGION-CONTAINING"/>
    <property type="match status" value="1"/>
</dbReference>
<dbReference type="Gene3D" id="2.60.40.1120">
    <property type="entry name" value="Carboxypeptidase-like, regulatory domain"/>
    <property type="match status" value="2"/>
</dbReference>
<dbReference type="InterPro" id="IPR051417">
    <property type="entry name" value="SDr/BOS_complex"/>
</dbReference>